<keyword evidence="2" id="KW-1185">Reference proteome</keyword>
<dbReference type="RefSeq" id="WP_065421230.1">
    <property type="nucleotide sequence ID" value="NZ_CCXW01000001.1"/>
</dbReference>
<dbReference type="AlphaFoldDB" id="A0AAN2PJ57"/>
<gene>
    <name evidence="1" type="ORF">BN1180_03448</name>
</gene>
<reference evidence="1 2" key="1">
    <citation type="journal article" date="2014" name="Genome Announc.">
        <title>Genome Sequence of Bacillus simplex Strain P558, Isolated from a Human Fecal Sample.</title>
        <authorList>
            <person name="Croce O."/>
            <person name="Hugon P."/>
            <person name="Lagier J.C."/>
            <person name="Bibi F."/>
            <person name="Robert C."/>
            <person name="Azhar E.I."/>
            <person name="Raoult D."/>
            <person name="Fournier P.E."/>
        </authorList>
    </citation>
    <scope>NUCLEOTIDE SEQUENCE [LARGE SCALE GENOMIC DNA]</scope>
    <source>
        <strain evidence="1 2">P558</strain>
    </source>
</reference>
<organism evidence="1 2">
    <name type="scientific">Peribacillus simplex</name>
    <dbReference type="NCBI Taxonomy" id="1478"/>
    <lineage>
        <taxon>Bacteria</taxon>
        <taxon>Bacillati</taxon>
        <taxon>Bacillota</taxon>
        <taxon>Bacilli</taxon>
        <taxon>Bacillales</taxon>
        <taxon>Bacillaceae</taxon>
        <taxon>Peribacillus</taxon>
    </lineage>
</organism>
<comment type="caution">
    <text evidence="1">The sequence shown here is derived from an EMBL/GenBank/DDBJ whole genome shotgun (WGS) entry which is preliminary data.</text>
</comment>
<evidence type="ECO:0000313" key="1">
    <source>
        <dbReference type="EMBL" id="CEG33276.1"/>
    </source>
</evidence>
<sequence>MNNKIDMIHLPDLSFIQFCHDQFGINRGVYNTIDAWFFHEGIRNILERREQIYHFLTEWVQEDATQSNGKIKIGHGNLSKKLKEYFESAFSTDSCSSDDDFILTLSKSLYQRCLIN</sequence>
<evidence type="ECO:0000313" key="2">
    <source>
        <dbReference type="Proteomes" id="UP000182110"/>
    </source>
</evidence>
<protein>
    <submittedName>
        <fullName evidence="1">Riboflavin biosynthesis protein</fullName>
    </submittedName>
</protein>
<name>A0AAN2PJ57_9BACI</name>
<proteinExistence type="predicted"/>
<accession>A0AAN2PJ57</accession>
<dbReference type="Proteomes" id="UP000182110">
    <property type="component" value="Unassembled WGS sequence"/>
</dbReference>
<dbReference type="EMBL" id="CCXW01000001">
    <property type="protein sequence ID" value="CEG33276.1"/>
    <property type="molecule type" value="Genomic_DNA"/>
</dbReference>